<organism evidence="2 3">
    <name type="scientific">Triticum urartu</name>
    <name type="common">Red wild einkorn</name>
    <name type="synonym">Crithodium urartu</name>
    <dbReference type="NCBI Taxonomy" id="4572"/>
    <lineage>
        <taxon>Eukaryota</taxon>
        <taxon>Viridiplantae</taxon>
        <taxon>Streptophyta</taxon>
        <taxon>Embryophyta</taxon>
        <taxon>Tracheophyta</taxon>
        <taxon>Spermatophyta</taxon>
        <taxon>Magnoliopsida</taxon>
        <taxon>Liliopsida</taxon>
        <taxon>Poales</taxon>
        <taxon>Poaceae</taxon>
        <taxon>BOP clade</taxon>
        <taxon>Pooideae</taxon>
        <taxon>Triticodae</taxon>
        <taxon>Triticeae</taxon>
        <taxon>Triticinae</taxon>
        <taxon>Triticum</taxon>
    </lineage>
</organism>
<dbReference type="Pfam" id="PF13966">
    <property type="entry name" value="zf-RVT"/>
    <property type="match status" value="1"/>
</dbReference>
<reference evidence="2" key="2">
    <citation type="submission" date="2018-03" db="EMBL/GenBank/DDBJ databases">
        <title>The Triticum urartu genome reveals the dynamic nature of wheat genome evolution.</title>
        <authorList>
            <person name="Ling H."/>
            <person name="Ma B."/>
            <person name="Shi X."/>
            <person name="Liu H."/>
            <person name="Dong L."/>
            <person name="Sun H."/>
            <person name="Cao Y."/>
            <person name="Gao Q."/>
            <person name="Zheng S."/>
            <person name="Li Y."/>
            <person name="Yu Y."/>
            <person name="Du H."/>
            <person name="Qi M."/>
            <person name="Li Y."/>
            <person name="Yu H."/>
            <person name="Cui Y."/>
            <person name="Wang N."/>
            <person name="Chen C."/>
            <person name="Wu H."/>
            <person name="Zhao Y."/>
            <person name="Zhang J."/>
            <person name="Li Y."/>
            <person name="Zhou W."/>
            <person name="Zhang B."/>
            <person name="Hu W."/>
            <person name="Eijk M."/>
            <person name="Tang J."/>
            <person name="Witsenboer H."/>
            <person name="Zhao S."/>
            <person name="Li Z."/>
            <person name="Zhang A."/>
            <person name="Wang D."/>
            <person name="Liang C."/>
        </authorList>
    </citation>
    <scope>NUCLEOTIDE SEQUENCE [LARGE SCALE GENOMIC DNA]</scope>
    <source>
        <strain evidence="2">cv. G1812</strain>
    </source>
</reference>
<evidence type="ECO:0000259" key="1">
    <source>
        <dbReference type="Pfam" id="PF13966"/>
    </source>
</evidence>
<keyword evidence="3" id="KW-1185">Reference proteome</keyword>
<reference evidence="2" key="3">
    <citation type="submission" date="2022-06" db="UniProtKB">
        <authorList>
            <consortium name="EnsemblPlants"/>
        </authorList>
    </citation>
    <scope>IDENTIFICATION</scope>
</reference>
<feature type="domain" description="Reverse transcriptase zinc-binding" evidence="1">
    <location>
        <begin position="49"/>
        <end position="144"/>
    </location>
</feature>
<proteinExistence type="predicted"/>
<dbReference type="Proteomes" id="UP000015106">
    <property type="component" value="Chromosome 5"/>
</dbReference>
<dbReference type="AlphaFoldDB" id="A0A8R7UBP0"/>
<evidence type="ECO:0000313" key="3">
    <source>
        <dbReference type="Proteomes" id="UP000015106"/>
    </source>
</evidence>
<reference evidence="3" key="1">
    <citation type="journal article" date="2013" name="Nature">
        <title>Draft genome of the wheat A-genome progenitor Triticum urartu.</title>
        <authorList>
            <person name="Ling H.Q."/>
            <person name="Zhao S."/>
            <person name="Liu D."/>
            <person name="Wang J."/>
            <person name="Sun H."/>
            <person name="Zhang C."/>
            <person name="Fan H."/>
            <person name="Li D."/>
            <person name="Dong L."/>
            <person name="Tao Y."/>
            <person name="Gao C."/>
            <person name="Wu H."/>
            <person name="Li Y."/>
            <person name="Cui Y."/>
            <person name="Guo X."/>
            <person name="Zheng S."/>
            <person name="Wang B."/>
            <person name="Yu K."/>
            <person name="Liang Q."/>
            <person name="Yang W."/>
            <person name="Lou X."/>
            <person name="Chen J."/>
            <person name="Feng M."/>
            <person name="Jian J."/>
            <person name="Zhang X."/>
            <person name="Luo G."/>
            <person name="Jiang Y."/>
            <person name="Liu J."/>
            <person name="Wang Z."/>
            <person name="Sha Y."/>
            <person name="Zhang B."/>
            <person name="Wu H."/>
            <person name="Tang D."/>
            <person name="Shen Q."/>
            <person name="Xue P."/>
            <person name="Zou S."/>
            <person name="Wang X."/>
            <person name="Liu X."/>
            <person name="Wang F."/>
            <person name="Yang Y."/>
            <person name="An X."/>
            <person name="Dong Z."/>
            <person name="Zhang K."/>
            <person name="Zhang X."/>
            <person name="Luo M.C."/>
            <person name="Dvorak J."/>
            <person name="Tong Y."/>
            <person name="Wang J."/>
            <person name="Yang H."/>
            <person name="Li Z."/>
            <person name="Wang D."/>
            <person name="Zhang A."/>
            <person name="Wang J."/>
        </authorList>
    </citation>
    <scope>NUCLEOTIDE SEQUENCE</scope>
    <source>
        <strain evidence="3">cv. G1812</strain>
    </source>
</reference>
<evidence type="ECO:0000313" key="2">
    <source>
        <dbReference type="EnsemblPlants" id="TuG1812G0500000247.01.T01.cds343632"/>
    </source>
</evidence>
<name>A0A8R7UBP0_TRIUA</name>
<protein>
    <recommendedName>
        <fullName evidence="1">Reverse transcriptase zinc-binding domain-containing protein</fullName>
    </recommendedName>
</protein>
<dbReference type="InterPro" id="IPR026960">
    <property type="entry name" value="RVT-Znf"/>
</dbReference>
<dbReference type="Gramene" id="TuG1812G0500000247.01.T01">
    <property type="protein sequence ID" value="TuG1812G0500000247.01.T01.cds343632"/>
    <property type="gene ID" value="TuG1812G0500000247.01"/>
</dbReference>
<dbReference type="EnsemblPlants" id="TuG1812G0500000247.01.T01">
    <property type="protein sequence ID" value="TuG1812G0500000247.01.T01.cds343632"/>
    <property type="gene ID" value="TuG1812G0500000247.01"/>
</dbReference>
<accession>A0A8R7UBP0</accession>
<sequence length="170" mass="19510">MLPDMKEWNVPLIKQIFYPFDADDICRIPIPKSDVRDCIAWHPEKNGIFTVRSAYKLAAAAKNNAALEASSSTNNSEDRSIWDLIWKAEVPPKVRVFGWRVATNTLATKRNKFRRTITFDATCDICGCGDEDEHHAVVGCTKSRAPRHKMREEWDIPSEKQFQNTGEDWL</sequence>